<dbReference type="OrthoDB" id="9809356at2"/>
<evidence type="ECO:0000256" key="1">
    <source>
        <dbReference type="ARBA" id="ARBA00001946"/>
    </source>
</evidence>
<dbReference type="Pfam" id="PF02875">
    <property type="entry name" value="Mur_ligase_C"/>
    <property type="match status" value="1"/>
</dbReference>
<feature type="domain" description="Mur ligase C-terminal" evidence="24">
    <location>
        <begin position="292"/>
        <end position="437"/>
    </location>
</feature>
<name>A0A0S2KEW4_9GAMM</name>
<evidence type="ECO:0000256" key="7">
    <source>
        <dbReference type="ARBA" id="ARBA00013023"/>
    </source>
</evidence>
<keyword evidence="27" id="KW-1185">Reference proteome</keyword>
<accession>A0A0S2KEW4</accession>
<keyword evidence="10 23" id="KW-0436">Ligase</keyword>
<comment type="pathway">
    <text evidence="3">Cofactor biosynthesis; tetrahydrofolate biosynthesis; 7,8-dihydrofolate from 2-amino-4-hydroxy-6-hydroxymethyl-7,8-dihydropteridine diphosphate and 4-aminobenzoate: step 2/2.</text>
</comment>
<keyword evidence="13 23" id="KW-0067">ATP-binding</keyword>
<evidence type="ECO:0000256" key="16">
    <source>
        <dbReference type="ARBA" id="ARBA00030048"/>
    </source>
</evidence>
<gene>
    <name evidence="26" type="ORF">PS2015_1847</name>
</gene>
<evidence type="ECO:0000256" key="17">
    <source>
        <dbReference type="ARBA" id="ARBA00030592"/>
    </source>
</evidence>
<dbReference type="Proteomes" id="UP000065641">
    <property type="component" value="Chromosome"/>
</dbReference>
<evidence type="ECO:0000256" key="4">
    <source>
        <dbReference type="ARBA" id="ARBA00005150"/>
    </source>
</evidence>
<dbReference type="PANTHER" id="PTHR11136">
    <property type="entry name" value="FOLYLPOLYGLUTAMATE SYNTHASE-RELATED"/>
    <property type="match status" value="1"/>
</dbReference>
<keyword evidence="15" id="KW-0289">Folate biosynthesis</keyword>
<comment type="pathway">
    <text evidence="4">Cofactor biosynthesis; tetrahydrofolylpolyglutamate biosynthesis.</text>
</comment>
<evidence type="ECO:0000256" key="13">
    <source>
        <dbReference type="ARBA" id="ARBA00022840"/>
    </source>
</evidence>
<organism evidence="26 27">
    <name type="scientific">Pseudohongiella spirulinae</name>
    <dbReference type="NCBI Taxonomy" id="1249552"/>
    <lineage>
        <taxon>Bacteria</taxon>
        <taxon>Pseudomonadati</taxon>
        <taxon>Pseudomonadota</taxon>
        <taxon>Gammaproteobacteria</taxon>
        <taxon>Pseudomonadales</taxon>
        <taxon>Pseudohongiellaceae</taxon>
        <taxon>Pseudohongiella</taxon>
    </lineage>
</organism>
<comment type="catalytic activity">
    <reaction evidence="22">
        <text>7,8-dihydropteroate + L-glutamate + ATP = 7,8-dihydrofolate + ADP + phosphate + H(+)</text>
        <dbReference type="Rhea" id="RHEA:23584"/>
        <dbReference type="ChEBI" id="CHEBI:15378"/>
        <dbReference type="ChEBI" id="CHEBI:17839"/>
        <dbReference type="ChEBI" id="CHEBI:29985"/>
        <dbReference type="ChEBI" id="CHEBI:30616"/>
        <dbReference type="ChEBI" id="CHEBI:43474"/>
        <dbReference type="ChEBI" id="CHEBI:57451"/>
        <dbReference type="ChEBI" id="CHEBI:456216"/>
        <dbReference type="EC" id="6.3.2.12"/>
    </reaction>
</comment>
<dbReference type="GO" id="GO:0005737">
    <property type="term" value="C:cytoplasm"/>
    <property type="evidence" value="ECO:0007669"/>
    <property type="project" value="TreeGrafter"/>
</dbReference>
<dbReference type="PATRIC" id="fig|1249552.3.peg.1854"/>
<dbReference type="InterPro" id="IPR001645">
    <property type="entry name" value="Folylpolyglutamate_synth"/>
</dbReference>
<dbReference type="KEGG" id="pspi:PS2015_1847"/>
<dbReference type="RefSeq" id="WP_058021927.1">
    <property type="nucleotide sequence ID" value="NZ_CP013189.1"/>
</dbReference>
<dbReference type="EC" id="6.3.2.12" evidence="7"/>
<evidence type="ECO:0000256" key="11">
    <source>
        <dbReference type="ARBA" id="ARBA00022723"/>
    </source>
</evidence>
<dbReference type="EC" id="6.3.2.17" evidence="8"/>
<evidence type="ECO:0000256" key="19">
    <source>
        <dbReference type="ARBA" id="ARBA00047493"/>
    </source>
</evidence>
<dbReference type="PIRSF" id="PIRSF001563">
    <property type="entry name" value="Folylpolyglu_synth"/>
    <property type="match status" value="1"/>
</dbReference>
<evidence type="ECO:0000256" key="15">
    <source>
        <dbReference type="ARBA" id="ARBA00022909"/>
    </source>
</evidence>
<evidence type="ECO:0000259" key="25">
    <source>
        <dbReference type="Pfam" id="PF08245"/>
    </source>
</evidence>
<dbReference type="GO" id="GO:0046656">
    <property type="term" value="P:folic acid biosynthetic process"/>
    <property type="evidence" value="ECO:0007669"/>
    <property type="project" value="UniProtKB-KW"/>
</dbReference>
<evidence type="ECO:0000256" key="2">
    <source>
        <dbReference type="ARBA" id="ARBA00002714"/>
    </source>
</evidence>
<evidence type="ECO:0000313" key="26">
    <source>
        <dbReference type="EMBL" id="ALO46495.1"/>
    </source>
</evidence>
<evidence type="ECO:0000256" key="5">
    <source>
        <dbReference type="ARBA" id="ARBA00008276"/>
    </source>
</evidence>
<evidence type="ECO:0000256" key="22">
    <source>
        <dbReference type="ARBA" id="ARBA00049161"/>
    </source>
</evidence>
<evidence type="ECO:0000256" key="18">
    <source>
        <dbReference type="ARBA" id="ARBA00032510"/>
    </source>
</evidence>
<dbReference type="STRING" id="1249552.PS2015_1847"/>
<comment type="catalytic activity">
    <reaction evidence="20">
        <text>10-formyltetrahydrofolyl-(gamma-L-Glu)(n) + L-glutamate + ATP = 10-formyltetrahydrofolyl-(gamma-L-Glu)(n+1) + ADP + phosphate + H(+)</text>
        <dbReference type="Rhea" id="RHEA:51904"/>
        <dbReference type="Rhea" id="RHEA-COMP:13088"/>
        <dbReference type="Rhea" id="RHEA-COMP:14300"/>
        <dbReference type="ChEBI" id="CHEBI:15378"/>
        <dbReference type="ChEBI" id="CHEBI:29985"/>
        <dbReference type="ChEBI" id="CHEBI:30616"/>
        <dbReference type="ChEBI" id="CHEBI:43474"/>
        <dbReference type="ChEBI" id="CHEBI:134413"/>
        <dbReference type="ChEBI" id="CHEBI:456216"/>
        <dbReference type="EC" id="6.3.2.17"/>
    </reaction>
</comment>
<dbReference type="EMBL" id="CP013189">
    <property type="protein sequence ID" value="ALO46495.1"/>
    <property type="molecule type" value="Genomic_DNA"/>
</dbReference>
<evidence type="ECO:0000256" key="8">
    <source>
        <dbReference type="ARBA" id="ARBA00013025"/>
    </source>
</evidence>
<comment type="cofactor">
    <cofactor evidence="1">
        <name>Mg(2+)</name>
        <dbReference type="ChEBI" id="CHEBI:18420"/>
    </cofactor>
</comment>
<evidence type="ECO:0000256" key="6">
    <source>
        <dbReference type="ARBA" id="ARBA00011245"/>
    </source>
</evidence>
<comment type="catalytic activity">
    <reaction evidence="21">
        <text>(6R)-5,10-methylenetetrahydrofolyl-(gamma-L-Glu)(n) + L-glutamate + ATP = (6R)-5,10-methylenetetrahydrofolyl-(gamma-L-Glu)(n+1) + ADP + phosphate + H(+)</text>
        <dbReference type="Rhea" id="RHEA:51912"/>
        <dbReference type="Rhea" id="RHEA-COMP:13257"/>
        <dbReference type="Rhea" id="RHEA-COMP:13258"/>
        <dbReference type="ChEBI" id="CHEBI:15378"/>
        <dbReference type="ChEBI" id="CHEBI:29985"/>
        <dbReference type="ChEBI" id="CHEBI:30616"/>
        <dbReference type="ChEBI" id="CHEBI:43474"/>
        <dbReference type="ChEBI" id="CHEBI:136572"/>
        <dbReference type="ChEBI" id="CHEBI:456216"/>
        <dbReference type="EC" id="6.3.2.17"/>
    </reaction>
</comment>
<evidence type="ECO:0000256" key="10">
    <source>
        <dbReference type="ARBA" id="ARBA00022598"/>
    </source>
</evidence>
<comment type="similarity">
    <text evidence="5 23">Belongs to the folylpolyglutamate synthase family.</text>
</comment>
<dbReference type="InterPro" id="IPR036565">
    <property type="entry name" value="Mur-like_cat_sf"/>
</dbReference>
<dbReference type="GO" id="GO:0008841">
    <property type="term" value="F:dihydrofolate synthase activity"/>
    <property type="evidence" value="ECO:0007669"/>
    <property type="project" value="UniProtKB-EC"/>
</dbReference>
<dbReference type="InterPro" id="IPR013221">
    <property type="entry name" value="Mur_ligase_cen"/>
</dbReference>
<evidence type="ECO:0000256" key="20">
    <source>
        <dbReference type="ARBA" id="ARBA00047808"/>
    </source>
</evidence>
<dbReference type="GO" id="GO:0046654">
    <property type="term" value="P:tetrahydrofolate biosynthetic process"/>
    <property type="evidence" value="ECO:0007669"/>
    <property type="project" value="UniProtKB-UniPathway"/>
</dbReference>
<evidence type="ECO:0000256" key="21">
    <source>
        <dbReference type="ARBA" id="ARBA00049035"/>
    </source>
</evidence>
<evidence type="ECO:0000256" key="23">
    <source>
        <dbReference type="PIRNR" id="PIRNR001563"/>
    </source>
</evidence>
<comment type="function">
    <text evidence="2">Functions in two distinct reactions of the de novo folate biosynthetic pathway. Catalyzes the addition of a glutamate residue to dihydropteroate (7,8-dihydropteroate or H2Pte) to form dihydrofolate (7,8-dihydrofolate monoglutamate or H2Pte-Glu). Also catalyzes successive additions of L-glutamate to tetrahydrofolate or 10-formyltetrahydrofolate or 5,10-methylenetetrahydrofolate, leading to folylpolyglutamate derivatives.</text>
</comment>
<dbReference type="NCBIfam" id="TIGR01499">
    <property type="entry name" value="folC"/>
    <property type="match status" value="1"/>
</dbReference>
<keyword evidence="11" id="KW-0479">Metal-binding</keyword>
<evidence type="ECO:0000256" key="14">
    <source>
        <dbReference type="ARBA" id="ARBA00022842"/>
    </source>
</evidence>
<evidence type="ECO:0000256" key="3">
    <source>
        <dbReference type="ARBA" id="ARBA00004799"/>
    </source>
</evidence>
<evidence type="ECO:0000259" key="24">
    <source>
        <dbReference type="Pfam" id="PF02875"/>
    </source>
</evidence>
<dbReference type="InterPro" id="IPR036615">
    <property type="entry name" value="Mur_ligase_C_dom_sf"/>
</dbReference>
<evidence type="ECO:0000256" key="9">
    <source>
        <dbReference type="ARBA" id="ARBA00019357"/>
    </source>
</evidence>
<protein>
    <recommendedName>
        <fullName evidence="9">Dihydrofolate synthase/folylpolyglutamate synthase</fullName>
        <ecNumber evidence="7">6.3.2.12</ecNumber>
        <ecNumber evidence="8">6.3.2.17</ecNumber>
    </recommendedName>
    <alternativeName>
        <fullName evidence="18">Folylpoly-gamma-glutamate synthetase-dihydrofolate synthetase</fullName>
    </alternativeName>
    <alternativeName>
        <fullName evidence="16">Folylpolyglutamate synthetase</fullName>
    </alternativeName>
    <alternativeName>
        <fullName evidence="17">Tetrahydrofolylpolyglutamate synthase</fullName>
    </alternativeName>
</protein>
<dbReference type="AlphaFoldDB" id="A0A0S2KEW4"/>
<dbReference type="InterPro" id="IPR004101">
    <property type="entry name" value="Mur_ligase_C"/>
</dbReference>
<dbReference type="SUPFAM" id="SSF53623">
    <property type="entry name" value="MurD-like peptide ligases, catalytic domain"/>
    <property type="match status" value="1"/>
</dbReference>
<reference evidence="26 27" key="1">
    <citation type="submission" date="2015-11" db="EMBL/GenBank/DDBJ databases">
        <authorList>
            <person name="Zhang Y."/>
            <person name="Guo Z."/>
        </authorList>
    </citation>
    <scope>NUCLEOTIDE SEQUENCE [LARGE SCALE GENOMIC DNA]</scope>
    <source>
        <strain evidence="26 27">KCTC 32221</strain>
    </source>
</reference>
<dbReference type="GO" id="GO:0046872">
    <property type="term" value="F:metal ion binding"/>
    <property type="evidence" value="ECO:0007669"/>
    <property type="project" value="UniProtKB-KW"/>
</dbReference>
<dbReference type="Gene3D" id="3.40.1190.10">
    <property type="entry name" value="Mur-like, catalytic domain"/>
    <property type="match status" value="1"/>
</dbReference>
<keyword evidence="12 23" id="KW-0547">Nucleotide-binding</keyword>
<dbReference type="NCBIfam" id="NF008101">
    <property type="entry name" value="PRK10846.1"/>
    <property type="match status" value="1"/>
</dbReference>
<dbReference type="FunFam" id="3.40.1190.10:FF:000004">
    <property type="entry name" value="Dihydrofolate synthase/folylpolyglutamate synthase"/>
    <property type="match status" value="1"/>
</dbReference>
<dbReference type="GO" id="GO:0004326">
    <property type="term" value="F:tetrahydrofolylpolyglutamate synthase activity"/>
    <property type="evidence" value="ECO:0007669"/>
    <property type="project" value="UniProtKB-EC"/>
</dbReference>
<proteinExistence type="inferred from homology"/>
<evidence type="ECO:0000313" key="27">
    <source>
        <dbReference type="Proteomes" id="UP000065641"/>
    </source>
</evidence>
<dbReference type="PANTHER" id="PTHR11136:SF0">
    <property type="entry name" value="DIHYDROFOLATE SYNTHETASE-RELATED"/>
    <property type="match status" value="1"/>
</dbReference>
<dbReference type="Gene3D" id="3.90.190.20">
    <property type="entry name" value="Mur ligase, C-terminal domain"/>
    <property type="match status" value="1"/>
</dbReference>
<dbReference type="Pfam" id="PF08245">
    <property type="entry name" value="Mur_ligase_M"/>
    <property type="match status" value="1"/>
</dbReference>
<feature type="domain" description="Mur ligase central" evidence="25">
    <location>
        <begin position="48"/>
        <end position="215"/>
    </location>
</feature>
<evidence type="ECO:0000256" key="12">
    <source>
        <dbReference type="ARBA" id="ARBA00022741"/>
    </source>
</evidence>
<dbReference type="SUPFAM" id="SSF53244">
    <property type="entry name" value="MurD-like peptide ligases, peptide-binding domain"/>
    <property type="match status" value="1"/>
</dbReference>
<comment type="catalytic activity">
    <reaction evidence="19">
        <text>(6S)-5,6,7,8-tetrahydrofolyl-(gamma-L-Glu)(n) + L-glutamate + ATP = (6S)-5,6,7,8-tetrahydrofolyl-(gamma-L-Glu)(n+1) + ADP + phosphate + H(+)</text>
        <dbReference type="Rhea" id="RHEA:10580"/>
        <dbReference type="Rhea" id="RHEA-COMP:14738"/>
        <dbReference type="Rhea" id="RHEA-COMP:14740"/>
        <dbReference type="ChEBI" id="CHEBI:15378"/>
        <dbReference type="ChEBI" id="CHEBI:29985"/>
        <dbReference type="ChEBI" id="CHEBI:30616"/>
        <dbReference type="ChEBI" id="CHEBI:43474"/>
        <dbReference type="ChEBI" id="CHEBI:141005"/>
        <dbReference type="ChEBI" id="CHEBI:456216"/>
        <dbReference type="EC" id="6.3.2.17"/>
    </reaction>
</comment>
<keyword evidence="14" id="KW-0460">Magnesium</keyword>
<comment type="subunit">
    <text evidence="6">Monomer.</text>
</comment>
<dbReference type="UniPathway" id="UPA00077">
    <property type="reaction ID" value="UER00157"/>
</dbReference>
<sequence length="456" mass="49381">MTQPASLAQWLDYIQQLHPSEIDMGLDRLRLVAQRIGLGRPAPVVITVTGTNGKGSHVATLEALCIALGYRTAAYTSPHLLKYNERVRINAQDIDDASLEQAFSTIEQARGDISLSYFEFGTLAALMIFAEAALDVAILEVGLGGRLDAVNLVDADVAVISSIGLDHQEWLGDTRESVAREKAGIFRPGKPVICTEAQPPANLREIAEQLACPFLQFEQDFNVIERADGWQWSGVDSQRQGHWQLSGLPRPALQLQNVAGAVQAAIAAGLVSGPEALQQVLPAMLSNLQLAGRQQFININGQQVLLDVSHNPQAALALADTIARWRADAVGSAPGQVRLVLAMMKDKDHDGYIQALEKQIDFWYIAHFDLPRCMAADKLANLVRQHPVKSTSDNVSVVVFDGPLHGLLNAATGVQQAFLAACAEASPGDLLVVSGSFFTVSDVMQLKTITSEDRWQ</sequence>
<dbReference type="GO" id="GO:0005524">
    <property type="term" value="F:ATP binding"/>
    <property type="evidence" value="ECO:0007669"/>
    <property type="project" value="UniProtKB-KW"/>
</dbReference>